<evidence type="ECO:0000313" key="5">
    <source>
        <dbReference type="EMBL" id="MCP3421037.1"/>
    </source>
</evidence>
<dbReference type="InterPro" id="IPR014756">
    <property type="entry name" value="Ig_E-set"/>
</dbReference>
<dbReference type="InterPro" id="IPR003961">
    <property type="entry name" value="FN3_dom"/>
</dbReference>
<dbReference type="InterPro" id="IPR013783">
    <property type="entry name" value="Ig-like_fold"/>
</dbReference>
<keyword evidence="1 3" id="KW-0732">Signal</keyword>
<feature type="signal peptide" evidence="3">
    <location>
        <begin position="1"/>
        <end position="31"/>
    </location>
</feature>
<accession>A0ABT1KTG2</accession>
<dbReference type="Pfam" id="PF13205">
    <property type="entry name" value="Big_5"/>
    <property type="match status" value="5"/>
</dbReference>
<evidence type="ECO:0000259" key="4">
    <source>
        <dbReference type="SMART" id="SM00060"/>
    </source>
</evidence>
<protein>
    <submittedName>
        <fullName evidence="5">DUF4082 domain-containing protein</fullName>
    </submittedName>
</protein>
<dbReference type="Gene3D" id="2.60.40.1220">
    <property type="match status" value="5"/>
</dbReference>
<proteinExistence type="predicted"/>
<dbReference type="SUPFAM" id="SSF81296">
    <property type="entry name" value="E set domains"/>
    <property type="match status" value="1"/>
</dbReference>
<dbReference type="Proteomes" id="UP001204524">
    <property type="component" value="Unassembled WGS sequence"/>
</dbReference>
<dbReference type="InterPro" id="IPR029062">
    <property type="entry name" value="Class_I_gatase-like"/>
</dbReference>
<comment type="caution">
    <text evidence="5">The sequence shown here is derived from an EMBL/GenBank/DDBJ whole genome shotgun (WGS) entry which is preliminary data.</text>
</comment>
<dbReference type="SMART" id="SM00060">
    <property type="entry name" value="FN3"/>
    <property type="match status" value="2"/>
</dbReference>
<feature type="region of interest" description="Disordered" evidence="2">
    <location>
        <begin position="2550"/>
        <end position="2571"/>
    </location>
</feature>
<dbReference type="SUPFAM" id="SSF52317">
    <property type="entry name" value="Class I glutamine amidotransferase-like"/>
    <property type="match status" value="1"/>
</dbReference>
<dbReference type="InterPro" id="IPR025141">
    <property type="entry name" value="DUF4082"/>
</dbReference>
<organism evidence="5 6">
    <name type="scientific">Nocardioides pinisoli</name>
    <dbReference type="NCBI Taxonomy" id="2950279"/>
    <lineage>
        <taxon>Bacteria</taxon>
        <taxon>Bacillati</taxon>
        <taxon>Actinomycetota</taxon>
        <taxon>Actinomycetes</taxon>
        <taxon>Propionibacteriales</taxon>
        <taxon>Nocardioidaceae</taxon>
        <taxon>Nocardioides</taxon>
    </lineage>
</organism>
<sequence>MPVPRRLAVLVTLVLASTTLAIVTAATPAVAAPCDPPVTNPVACENTLPGSPESEWGVTGAGSSSIQGFATDMSVDQGQTIGFKVDTSASSYRLDIYRMGYYGGDGARRVATVTPTVLNNQPNCLTNTTTGLVDCGNWTQNASWAVPATAVSGIYFARLVRTDGTAGASHVFFVVRDDDGGSDMLFQTSDTTWQAYNTYGGNSLYTGSPAGRAYKVSYNRPFTTRGNAPEDWVFNAEYPMVRFLEANGYDVSYSSGVDTARRGAELLEHKAFLSVGHDEYWSGTQRANVEAARDAGVHLAFFSGNEVFWKTRWEDSIDGSGTSHRTLVSYKETHANAKIDPLANTWTGTWRDPRFSPPADGGRPENGLTGTWFAINCCAIDMVVGQADGQMRFWRNTRVATLAAGATTTIGDNVIGYEWDEDPDNGFRPPGTFRVSQTTGSGDRLQDYGSSYSQGQATHAMTTYRAASGALVFSAGTIQWAWALDGNHDRGSAAPDAAAQQATVNLFADMGVQPDTLRPGLTAATASTDTTAPTTTITSPAAGATLPVGNPVTISGTATDAGGGRVAGVEVSTDNGTTWRRATGRASWTYTWTPSTSGTVTLRARAVDDSARLGTAATTSVTVGTGSTACPCTIWPGTATPAATDPDNSAVELGVKFRASADGLITGIRYYKPTQTSGTHVGSLWSSTGTRLGQATFTNESASGWQQASFANPIPVTANTTYVASYFTPGKYAVSSGYFATAPTTRGPLTALQNGTDGGNGVYRYTATAGAFPNQSYNSENYWVDVVYAEANDTAKPTVTARTPAPGATAVAMGTDVTATFSEAVQQSSIAFELRAPGGAVVPATTSYDATSRTATLRPSAALAASTTYTAALSGARDVAGNQMDAVTWSFTTDAPDTTSPTVTGRTPAAGATGVALGVSPTATFSEAVQASSITFELRGPGGTLVPGTTTYDGPTRTATLDPGSNLAASTGYTATVSGARDASGNQMQPVSWSFTTAAVTSGCPCTIWPSTATPAATDPDNSSVELGVKFRASTDGFITGIRYYKPTQTSGTHVGSLWSRTGTRLGQATFTSETASGWQQATFANPVAVTAGTTYVASYFTPGKYAVSSGYFATAPTTRGPLTALQNGTDGGNGVYRYTSTAGAFPDQTYGSENYWVDVVFEDGPDTTKPTVTARTPAPGATGVGVATDVTATFSEPVQQSTLGLELRGPDGTLVPGATAYDATSRTATLDPTANLASSTTYTASVSGVRDTAGNLIDPVTWTFTTAAADTTKPTVTGRFPAPGTTAVATSVSPTATFSETVQAASVVFDLRGPGSTAVAGTTTYDATTRTVTFDPTANLSASTTYTASVSGARDLAGNQMDPVSWTFTTSATASTCPCTIWPSSAVPAATDPDTSSVELGVKFRTDTPGFITGIRYYRPSQATGTHVGSLWTATGTRLGQVTFTGGTASGWQEATFSSPIAVTANTTYVASYFTPSRYVVNGGYFSSSGTTRGPLTALQNGVDGGNGLYRYTSTASTFPSLSYNSENYWVDVVFQEDSTDTTAPTLNGRVPAPDATGVPVGVRPQAAFSESVTGSTVSMVLRGPGGQVVPSSTAYDSGTRTATLTPSIDLGYSTSYTVEVSGAQDAAGNTMAPVSWSFQTSAAPPPGIEDGPGGPIAVVTSTGNPSTSYLGEILRAEGLNEFANVRVSTLSATTLAPYAVVVLGDVALTDAQVTALTDWVDAGGNLVAMRPDSRLYSLAGITAQTGTVTDGYLAVNAAVEPGAGITTETMQFHGSANRYSLNGATAVATLYSNATTSTGLPAVTLRSVGTSGGQVATFAFDLARSVIATRQGNLAWAGQDRDGASPNRSNDLFFGGSATDWVNLAKAHIPQADEQQRLLANLVTVAARDRLPMPRFWYFPGSHKAVVVATGDDHGNGGTPGRFSTYAAASPSGCSVARWECPRFTSYVYPSTPMTNTQAASFDGQGFEVGLHPQNGCANFTSYQGLLDTYTSQLSSWRAKYTSLPAPTTNRYHCIVWSDWVSQAKAELASGIRLDTNYYYYPGSWIADRPGFMNGSGMPMRFTDTDGSMIDVFQANTNMTDESGQSYPFTPNTLLDRALGSQGYYGAFTANLHTDAASTYEDTQVLASAQSRNVPVITSRQLLTWTDGRNGSSFSGLSWSGGTLSFTVGVGVGATGLTAMLPTTGPGGATLTGVRRGSTSVPFTTMTVKGQQYAVFAAVGGAHQATYAPAGGTNQVTAARATTDDAGTTSLTWTTSDPGTTVVRLGTSPAALDEEVVVNGRTTEHLAELDGLDPATRYHYVVETRGPDGGVVRWPARGAAPATFTTPGADRRPPSIGGVRVRPMPDGTARITWRTDEPATSRARYGRSGRALDGLGLDDRLSRRHVVVVTGLAPRRGYTVRVGSSDAAGNAAPARTVRFRSLAPGMAMFTVEDFRTGETDGRSRLDGRGLGSLTLSGPGSGTYTSRVVDSGRKAGWRRLVLDADEPRGSRILVRVRAGDRPSPDGTWSDWRLAAPGVGLELDGRYVQYAVHLSAGSNSLPTVRGIGLTRTGGPAGTEPRVTAGRAARTG</sequence>
<dbReference type="Gene3D" id="2.60.40.10">
    <property type="entry name" value="Immunoglobulins"/>
    <property type="match status" value="1"/>
</dbReference>
<evidence type="ECO:0000313" key="6">
    <source>
        <dbReference type="Proteomes" id="UP001204524"/>
    </source>
</evidence>
<feature type="chain" id="PRO_5046388449" evidence="3">
    <location>
        <begin position="32"/>
        <end position="2571"/>
    </location>
</feature>
<gene>
    <name evidence="5" type="ORF">NCI01_04450</name>
</gene>
<dbReference type="Pfam" id="PF20254">
    <property type="entry name" value="DMFA2_C"/>
    <property type="match status" value="1"/>
</dbReference>
<feature type="domain" description="Fibronectin type-III" evidence="4">
    <location>
        <begin position="2235"/>
        <end position="2314"/>
    </location>
</feature>
<evidence type="ECO:0000256" key="1">
    <source>
        <dbReference type="ARBA" id="ARBA00022729"/>
    </source>
</evidence>
<feature type="region of interest" description="Disordered" evidence="2">
    <location>
        <begin position="2324"/>
        <end position="2348"/>
    </location>
</feature>
<feature type="domain" description="Fibronectin type-III" evidence="4">
    <location>
        <begin position="2335"/>
        <end position="2413"/>
    </location>
</feature>
<dbReference type="CDD" id="cd03143">
    <property type="entry name" value="A4_beta-galactosidase_middle_domain"/>
    <property type="match status" value="1"/>
</dbReference>
<dbReference type="InterPro" id="IPR032812">
    <property type="entry name" value="SbsA_Ig"/>
</dbReference>
<dbReference type="Pfam" id="PF13313">
    <property type="entry name" value="DUF4082"/>
    <property type="match status" value="3"/>
</dbReference>
<dbReference type="Pfam" id="PF17957">
    <property type="entry name" value="Big_7"/>
    <property type="match status" value="1"/>
</dbReference>
<dbReference type="Gene3D" id="3.40.50.880">
    <property type="match status" value="1"/>
</dbReference>
<name>A0ABT1KTG2_9ACTN</name>
<dbReference type="InterPro" id="IPR014755">
    <property type="entry name" value="Cu-Rt/internalin_Ig-like"/>
</dbReference>
<dbReference type="RefSeq" id="WP_254180276.1">
    <property type="nucleotide sequence ID" value="NZ_JANARS010000002.1"/>
</dbReference>
<evidence type="ECO:0000256" key="2">
    <source>
        <dbReference type="SAM" id="MobiDB-lite"/>
    </source>
</evidence>
<reference evidence="5 6" key="1">
    <citation type="submission" date="2022-06" db="EMBL/GenBank/DDBJ databases">
        <authorList>
            <person name="So Y."/>
        </authorList>
    </citation>
    <scope>NUCLEOTIDE SEQUENCE [LARGE SCALE GENOMIC DNA]</scope>
    <source>
        <strain evidence="5 6">STR3</strain>
    </source>
</reference>
<dbReference type="EMBL" id="JANARS010000002">
    <property type="protein sequence ID" value="MCP3421037.1"/>
    <property type="molecule type" value="Genomic_DNA"/>
</dbReference>
<keyword evidence="6" id="KW-1185">Reference proteome</keyword>
<evidence type="ECO:0000256" key="3">
    <source>
        <dbReference type="SAM" id="SignalP"/>
    </source>
</evidence>
<dbReference type="InterPro" id="IPR046540">
    <property type="entry name" value="DMFA2_C"/>
</dbReference>